<name>A0A0E9XLB8_ANGAN</name>
<accession>A0A0E9XLB8</accession>
<reference evidence="1" key="1">
    <citation type="submission" date="2014-11" db="EMBL/GenBank/DDBJ databases">
        <authorList>
            <person name="Amaro Gonzalez C."/>
        </authorList>
    </citation>
    <scope>NUCLEOTIDE SEQUENCE</scope>
</reference>
<protein>
    <submittedName>
        <fullName evidence="1">Uncharacterized protein</fullName>
    </submittedName>
</protein>
<sequence length="37" mass="4620">MYKLQHFLYLAPPFKRIQFHTFFSPYLYSDTNYLILC</sequence>
<dbReference type="EMBL" id="GBXM01005356">
    <property type="protein sequence ID" value="JAI03222.1"/>
    <property type="molecule type" value="Transcribed_RNA"/>
</dbReference>
<evidence type="ECO:0000313" key="1">
    <source>
        <dbReference type="EMBL" id="JAI03222.1"/>
    </source>
</evidence>
<reference evidence="1" key="2">
    <citation type="journal article" date="2015" name="Fish Shellfish Immunol.">
        <title>Early steps in the European eel (Anguilla anguilla)-Vibrio vulnificus interaction in the gills: Role of the RtxA13 toxin.</title>
        <authorList>
            <person name="Callol A."/>
            <person name="Pajuelo D."/>
            <person name="Ebbesson L."/>
            <person name="Teles M."/>
            <person name="MacKenzie S."/>
            <person name="Amaro C."/>
        </authorList>
    </citation>
    <scope>NUCLEOTIDE SEQUENCE</scope>
</reference>
<dbReference type="AlphaFoldDB" id="A0A0E9XLB8"/>
<proteinExistence type="predicted"/>
<organism evidence="1">
    <name type="scientific">Anguilla anguilla</name>
    <name type="common">European freshwater eel</name>
    <name type="synonym">Muraena anguilla</name>
    <dbReference type="NCBI Taxonomy" id="7936"/>
    <lineage>
        <taxon>Eukaryota</taxon>
        <taxon>Metazoa</taxon>
        <taxon>Chordata</taxon>
        <taxon>Craniata</taxon>
        <taxon>Vertebrata</taxon>
        <taxon>Euteleostomi</taxon>
        <taxon>Actinopterygii</taxon>
        <taxon>Neopterygii</taxon>
        <taxon>Teleostei</taxon>
        <taxon>Anguilliformes</taxon>
        <taxon>Anguillidae</taxon>
        <taxon>Anguilla</taxon>
    </lineage>
</organism>